<dbReference type="Proteomes" id="UP001165122">
    <property type="component" value="Unassembled WGS sequence"/>
</dbReference>
<accession>A0A9W7CFT1</accession>
<name>A0A9W7CFT1_9STRA</name>
<feature type="compositionally biased region" description="Low complexity" evidence="1">
    <location>
        <begin position="13"/>
        <end position="29"/>
    </location>
</feature>
<proteinExistence type="predicted"/>
<dbReference type="EMBL" id="BRXW01000063">
    <property type="protein sequence ID" value="GMI03811.1"/>
    <property type="molecule type" value="Genomic_DNA"/>
</dbReference>
<protein>
    <submittedName>
        <fullName evidence="2">Uncharacterized protein</fullName>
    </submittedName>
</protein>
<comment type="caution">
    <text evidence="2">The sequence shown here is derived from an EMBL/GenBank/DDBJ whole genome shotgun (WGS) entry which is preliminary data.</text>
</comment>
<sequence>MPTSTPFIPPLPALSRSQSQLSSSSSTRARSQDVSVFGYTKGRTTAVRPLYSDGSTTTTIEPTRKRKRRFIVKPIRPVLKGITGFSLSALRQTARTFTGISLSKFVMRIIRPFYRIWPRWIRFFLQPLLIMYYWPLIMIRAKVMSKGYPLTSEKVLKGVSKLVVDQEYVPLAVTSDLGVEVSSLPTLEEFEKIAVDDDDVYQGLEEFEVAEEDITPVEIFDVETETKAVADSTADGASVEVTPPKQQQASPTSQVFSGAWKLIASEEFKKQYDAYLNNLGQPKLVRGVALSLVQFTSEVTEHDVESGGLRVTGKNPKGVWDRVLELTGEDASGVPVLTADSETVDAISYWEGETHVSVLKGSKKYGGGDFSSRRSMEGEVYVCESVFIPNDFSQPKAEITWKFERD</sequence>
<evidence type="ECO:0000313" key="3">
    <source>
        <dbReference type="Proteomes" id="UP001165122"/>
    </source>
</evidence>
<dbReference type="AlphaFoldDB" id="A0A9W7CFT1"/>
<feature type="region of interest" description="Disordered" evidence="1">
    <location>
        <begin position="1"/>
        <end position="29"/>
    </location>
</feature>
<evidence type="ECO:0000313" key="2">
    <source>
        <dbReference type="EMBL" id="GMI03811.1"/>
    </source>
</evidence>
<gene>
    <name evidence="2" type="ORF">TrLO_g11015</name>
</gene>
<dbReference type="OrthoDB" id="195110at2759"/>
<evidence type="ECO:0000256" key="1">
    <source>
        <dbReference type="SAM" id="MobiDB-lite"/>
    </source>
</evidence>
<reference evidence="3" key="1">
    <citation type="journal article" date="2023" name="Commun. Biol.">
        <title>Genome analysis of Parmales, the sister group of diatoms, reveals the evolutionary specialization of diatoms from phago-mixotrophs to photoautotrophs.</title>
        <authorList>
            <person name="Ban H."/>
            <person name="Sato S."/>
            <person name="Yoshikawa S."/>
            <person name="Yamada K."/>
            <person name="Nakamura Y."/>
            <person name="Ichinomiya M."/>
            <person name="Sato N."/>
            <person name="Blanc-Mathieu R."/>
            <person name="Endo H."/>
            <person name="Kuwata A."/>
            <person name="Ogata H."/>
        </authorList>
    </citation>
    <scope>NUCLEOTIDE SEQUENCE [LARGE SCALE GENOMIC DNA]</scope>
    <source>
        <strain evidence="3">NIES 3700</strain>
    </source>
</reference>
<organism evidence="2 3">
    <name type="scientific">Triparma laevis f. longispina</name>
    <dbReference type="NCBI Taxonomy" id="1714387"/>
    <lineage>
        <taxon>Eukaryota</taxon>
        <taxon>Sar</taxon>
        <taxon>Stramenopiles</taxon>
        <taxon>Ochrophyta</taxon>
        <taxon>Bolidophyceae</taxon>
        <taxon>Parmales</taxon>
        <taxon>Triparmaceae</taxon>
        <taxon>Triparma</taxon>
    </lineage>
</organism>
<keyword evidence="3" id="KW-1185">Reference proteome</keyword>
<feature type="region of interest" description="Disordered" evidence="1">
    <location>
        <begin position="231"/>
        <end position="250"/>
    </location>
</feature>